<dbReference type="SUPFAM" id="SSF103481">
    <property type="entry name" value="Multidrug resistance efflux transporter EmrE"/>
    <property type="match status" value="2"/>
</dbReference>
<sequence>MAVLLALLASVCGGLADFAGGVASKRTPAVIVVALSQLAGLATAVAVLLVASPGSNNPADLVWAVGAGVCMMLGLVAFYSALSTGTMGVVAPVSALGVLVPVAWGIFHLGEAPGPAAIGGAALGIVGVVMASGPEMSGRVAARSLVLAAAAGIGFGATTTFVAEAAPGGVVWTVVVLKLTIVTLALPFLLRDRRAIADVPRLWLARTATLIGVVDVTAMLSLARATTLGYVSLVGVLASLYPVITVLLARWLLHERMRRVQQIGAAVTFVGVAILGFA</sequence>
<dbReference type="AlphaFoldDB" id="A0A7G8PG33"/>
<feature type="transmembrane region" description="Helical" evidence="2">
    <location>
        <begin position="260"/>
        <end position="277"/>
    </location>
</feature>
<protein>
    <submittedName>
        <fullName evidence="4">DMT family transporter</fullName>
    </submittedName>
</protein>
<dbReference type="PANTHER" id="PTHR22911:SF137">
    <property type="entry name" value="SOLUTE CARRIER FAMILY 35 MEMBER G2-RELATED"/>
    <property type="match status" value="1"/>
</dbReference>
<dbReference type="PANTHER" id="PTHR22911">
    <property type="entry name" value="ACYL-MALONYL CONDENSING ENZYME-RELATED"/>
    <property type="match status" value="1"/>
</dbReference>
<evidence type="ECO:0000313" key="5">
    <source>
        <dbReference type="Proteomes" id="UP000515498"/>
    </source>
</evidence>
<dbReference type="RefSeq" id="WP_187097428.1">
    <property type="nucleotide sequence ID" value="NZ_CP059894.1"/>
</dbReference>
<dbReference type="Pfam" id="PF00892">
    <property type="entry name" value="EamA"/>
    <property type="match status" value="2"/>
</dbReference>
<dbReference type="GO" id="GO:0016020">
    <property type="term" value="C:membrane"/>
    <property type="evidence" value="ECO:0007669"/>
    <property type="project" value="InterPro"/>
</dbReference>
<evidence type="ECO:0000256" key="1">
    <source>
        <dbReference type="ARBA" id="ARBA00007362"/>
    </source>
</evidence>
<dbReference type="InterPro" id="IPR037185">
    <property type="entry name" value="EmrE-like"/>
</dbReference>
<comment type="similarity">
    <text evidence="1">Belongs to the EamA transporter family.</text>
</comment>
<keyword evidence="2" id="KW-0812">Transmembrane</keyword>
<proteinExistence type="inferred from homology"/>
<dbReference type="KEGG" id="mflu:HZU40_02710"/>
<evidence type="ECO:0000313" key="4">
    <source>
        <dbReference type="EMBL" id="QNJ93299.1"/>
    </source>
</evidence>
<evidence type="ECO:0000256" key="2">
    <source>
        <dbReference type="SAM" id="Phobius"/>
    </source>
</evidence>
<dbReference type="EMBL" id="CP059894">
    <property type="protein sequence ID" value="QNJ93299.1"/>
    <property type="molecule type" value="Genomic_DNA"/>
</dbReference>
<evidence type="ECO:0000259" key="3">
    <source>
        <dbReference type="Pfam" id="PF00892"/>
    </source>
</evidence>
<dbReference type="Gene3D" id="1.10.3730.20">
    <property type="match status" value="1"/>
</dbReference>
<gene>
    <name evidence="4" type="ORF">HZU40_02710</name>
</gene>
<feature type="transmembrane region" description="Helical" evidence="2">
    <location>
        <begin position="229"/>
        <end position="253"/>
    </location>
</feature>
<keyword evidence="2" id="KW-0472">Membrane</keyword>
<keyword evidence="2" id="KW-1133">Transmembrane helix</keyword>
<feature type="transmembrane region" description="Helical" evidence="2">
    <location>
        <begin position="169"/>
        <end position="190"/>
    </location>
</feature>
<reference evidence="4 5" key="1">
    <citation type="submission" date="2020-07" db="EMBL/GenBank/DDBJ databases">
        <title>Draft genome sequence of four isobutane-metabolizing strains capable of cometabolically degrading diverse ether contaminants.</title>
        <authorList>
            <person name="Chen W."/>
            <person name="Faulkner N."/>
            <person name="Smith C."/>
            <person name="Hyman M."/>
        </authorList>
    </citation>
    <scope>NUCLEOTIDE SEQUENCE [LARGE SCALE GENOMIC DNA]</scope>
    <source>
        <strain evidence="4 5">2A</strain>
    </source>
</reference>
<feature type="domain" description="EamA" evidence="3">
    <location>
        <begin position="2"/>
        <end position="132"/>
    </location>
</feature>
<dbReference type="InterPro" id="IPR000620">
    <property type="entry name" value="EamA_dom"/>
</dbReference>
<feature type="transmembrane region" description="Helical" evidence="2">
    <location>
        <begin position="202"/>
        <end position="223"/>
    </location>
</feature>
<feature type="domain" description="EamA" evidence="3">
    <location>
        <begin position="145"/>
        <end position="275"/>
    </location>
</feature>
<accession>A0A7G8PG33</accession>
<name>A0A7G8PG33_9MYCO</name>
<feature type="transmembrane region" description="Helical" evidence="2">
    <location>
        <begin position="145"/>
        <end position="163"/>
    </location>
</feature>
<feature type="transmembrane region" description="Helical" evidence="2">
    <location>
        <begin position="61"/>
        <end position="82"/>
    </location>
</feature>
<feature type="transmembrane region" description="Helical" evidence="2">
    <location>
        <begin position="114"/>
        <end position="133"/>
    </location>
</feature>
<organism evidence="4 5">
    <name type="scientific">Mycolicibacterium fluoranthenivorans</name>
    <dbReference type="NCBI Taxonomy" id="258505"/>
    <lineage>
        <taxon>Bacteria</taxon>
        <taxon>Bacillati</taxon>
        <taxon>Actinomycetota</taxon>
        <taxon>Actinomycetes</taxon>
        <taxon>Mycobacteriales</taxon>
        <taxon>Mycobacteriaceae</taxon>
        <taxon>Mycolicibacterium</taxon>
    </lineage>
</organism>
<dbReference type="Proteomes" id="UP000515498">
    <property type="component" value="Chromosome"/>
</dbReference>
<feature type="transmembrane region" description="Helical" evidence="2">
    <location>
        <begin position="28"/>
        <end position="49"/>
    </location>
</feature>